<dbReference type="SUPFAM" id="SSF49299">
    <property type="entry name" value="PKD domain"/>
    <property type="match status" value="2"/>
</dbReference>
<proteinExistence type="predicted"/>
<feature type="domain" description="PKD" evidence="13">
    <location>
        <begin position="771"/>
        <end position="811"/>
    </location>
</feature>
<comment type="subcellular location">
    <subcellularLocation>
        <location evidence="2">Secreted</location>
    </subcellularLocation>
</comment>
<feature type="domain" description="PKD" evidence="13">
    <location>
        <begin position="825"/>
        <end position="911"/>
    </location>
</feature>
<keyword evidence="5" id="KW-0479">Metal-binding</keyword>
<dbReference type="RefSeq" id="WP_121853381.1">
    <property type="nucleotide sequence ID" value="NZ_CP037952.1"/>
</dbReference>
<dbReference type="PROSITE" id="PS50093">
    <property type="entry name" value="PKD"/>
    <property type="match status" value="2"/>
</dbReference>
<dbReference type="CDD" id="cd00146">
    <property type="entry name" value="PKD"/>
    <property type="match status" value="2"/>
</dbReference>
<reference evidence="14 15" key="1">
    <citation type="submission" date="2018-09" db="EMBL/GenBank/DDBJ databases">
        <title>Phylogeny of the Shewanellaceae, and recommendation for two new genera, Pseudoshewanella and Parashewanella.</title>
        <authorList>
            <person name="Wang G."/>
        </authorList>
    </citation>
    <scope>NUCLEOTIDE SEQUENCE [LARGE SCALE GENOMIC DNA]</scope>
    <source>
        <strain evidence="14 15">KCTC 22492</strain>
    </source>
</reference>
<keyword evidence="6 12" id="KW-0732">Signal</keyword>
<evidence type="ECO:0000256" key="7">
    <source>
        <dbReference type="ARBA" id="ARBA00022801"/>
    </source>
</evidence>
<evidence type="ECO:0000256" key="1">
    <source>
        <dbReference type="ARBA" id="ARBA00001947"/>
    </source>
</evidence>
<comment type="caution">
    <text evidence="14">The sequence shown here is derived from an EMBL/GenBank/DDBJ whole genome shotgun (WGS) entry which is preliminary data.</text>
</comment>
<dbReference type="Pfam" id="PF05547">
    <property type="entry name" value="Peptidase_M6"/>
    <property type="match status" value="1"/>
</dbReference>
<feature type="signal peptide" evidence="12">
    <location>
        <begin position="1"/>
        <end position="25"/>
    </location>
</feature>
<keyword evidence="3" id="KW-0964">Secreted</keyword>
<dbReference type="InterPro" id="IPR048665">
    <property type="entry name" value="InhA-like_VEG"/>
</dbReference>
<evidence type="ECO:0000256" key="10">
    <source>
        <dbReference type="ARBA" id="ARBA00023026"/>
    </source>
</evidence>
<evidence type="ECO:0000256" key="4">
    <source>
        <dbReference type="ARBA" id="ARBA00022670"/>
    </source>
</evidence>
<dbReference type="EMBL" id="QYYH01000048">
    <property type="protein sequence ID" value="RJY16405.1"/>
    <property type="molecule type" value="Genomic_DNA"/>
</dbReference>
<dbReference type="AlphaFoldDB" id="A0A3A6U4T1"/>
<dbReference type="PANTHER" id="PTHR13062">
    <property type="entry name" value="COLLAGENASE"/>
    <property type="match status" value="1"/>
</dbReference>
<dbReference type="GO" id="GO:0008237">
    <property type="term" value="F:metallopeptidase activity"/>
    <property type="evidence" value="ECO:0007669"/>
    <property type="project" value="UniProtKB-KW"/>
</dbReference>
<dbReference type="Gene3D" id="2.60.40.10">
    <property type="entry name" value="Immunoglobulins"/>
    <property type="match status" value="2"/>
</dbReference>
<evidence type="ECO:0000313" key="14">
    <source>
        <dbReference type="EMBL" id="RJY16405.1"/>
    </source>
</evidence>
<dbReference type="InterPro" id="IPR020008">
    <property type="entry name" value="GlyGly_CTERM"/>
</dbReference>
<dbReference type="Pfam" id="PF20774">
    <property type="entry name" value="InhA-like_VEG"/>
    <property type="match status" value="1"/>
</dbReference>
<keyword evidence="8" id="KW-0862">Zinc</keyword>
<dbReference type="PANTHER" id="PTHR13062:SF12">
    <property type="entry name" value="ALPHA-2-MACROGLOBULIN DOMAIN-CONTAINING PROTEIN"/>
    <property type="match status" value="1"/>
</dbReference>
<feature type="chain" id="PRO_5017322987" evidence="12">
    <location>
        <begin position="26"/>
        <end position="944"/>
    </location>
</feature>
<dbReference type="Proteomes" id="UP000273022">
    <property type="component" value="Unassembled WGS sequence"/>
</dbReference>
<protein>
    <submittedName>
        <fullName evidence="14">M6 family metalloprotease domain-containing protein</fullName>
    </submittedName>
</protein>
<evidence type="ECO:0000256" key="11">
    <source>
        <dbReference type="ARBA" id="ARBA00023049"/>
    </source>
</evidence>
<evidence type="ECO:0000256" key="9">
    <source>
        <dbReference type="ARBA" id="ARBA00022837"/>
    </source>
</evidence>
<dbReference type="SUPFAM" id="SSF55486">
    <property type="entry name" value="Metalloproteases ('zincins'), catalytic domain"/>
    <property type="match status" value="1"/>
</dbReference>
<dbReference type="NCBIfam" id="TIGR03296">
    <property type="entry name" value="M6dom_TIGR03296"/>
    <property type="match status" value="1"/>
</dbReference>
<dbReference type="GO" id="GO:0005576">
    <property type="term" value="C:extracellular region"/>
    <property type="evidence" value="ECO:0007669"/>
    <property type="project" value="UniProtKB-SubCell"/>
</dbReference>
<dbReference type="NCBIfam" id="TIGR03501">
    <property type="entry name" value="GlyGly_CTERM"/>
    <property type="match status" value="1"/>
</dbReference>
<dbReference type="InterPro" id="IPR000601">
    <property type="entry name" value="PKD_dom"/>
</dbReference>
<keyword evidence="7" id="KW-0378">Hydrolase</keyword>
<dbReference type="InterPro" id="IPR022409">
    <property type="entry name" value="PKD/Chitinase_dom"/>
</dbReference>
<dbReference type="InterPro" id="IPR013783">
    <property type="entry name" value="Ig-like_fold"/>
</dbReference>
<accession>A0A3A6U4T1</accession>
<keyword evidence="4 14" id="KW-0645">Protease</keyword>
<dbReference type="GO" id="GO:0006508">
    <property type="term" value="P:proteolysis"/>
    <property type="evidence" value="ECO:0007669"/>
    <property type="project" value="UniProtKB-KW"/>
</dbReference>
<dbReference type="GO" id="GO:0046872">
    <property type="term" value="F:metal ion binding"/>
    <property type="evidence" value="ECO:0007669"/>
    <property type="project" value="UniProtKB-KW"/>
</dbReference>
<evidence type="ECO:0000256" key="8">
    <source>
        <dbReference type="ARBA" id="ARBA00022833"/>
    </source>
</evidence>
<dbReference type="SMART" id="SM00089">
    <property type="entry name" value="PKD"/>
    <property type="match status" value="2"/>
</dbReference>
<keyword evidence="10" id="KW-0843">Virulence</keyword>
<evidence type="ECO:0000256" key="12">
    <source>
        <dbReference type="SAM" id="SignalP"/>
    </source>
</evidence>
<dbReference type="Pfam" id="PF18911">
    <property type="entry name" value="PKD_4"/>
    <property type="match status" value="2"/>
</dbReference>
<dbReference type="InterPro" id="IPR008757">
    <property type="entry name" value="Peptidase_M6-like_domain"/>
</dbReference>
<organism evidence="14 15">
    <name type="scientific">Parashewanella spongiae</name>
    <dbReference type="NCBI Taxonomy" id="342950"/>
    <lineage>
        <taxon>Bacteria</taxon>
        <taxon>Pseudomonadati</taxon>
        <taxon>Pseudomonadota</taxon>
        <taxon>Gammaproteobacteria</taxon>
        <taxon>Alteromonadales</taxon>
        <taxon>Shewanellaceae</taxon>
        <taxon>Parashewanella</taxon>
    </lineage>
</organism>
<comment type="cofactor">
    <cofactor evidence="1">
        <name>Zn(2+)</name>
        <dbReference type="ChEBI" id="CHEBI:29105"/>
    </cofactor>
</comment>
<evidence type="ECO:0000259" key="13">
    <source>
        <dbReference type="PROSITE" id="PS50093"/>
    </source>
</evidence>
<keyword evidence="9" id="KW-0106">Calcium</keyword>
<name>A0A3A6U4T1_9GAMM</name>
<evidence type="ECO:0000313" key="15">
    <source>
        <dbReference type="Proteomes" id="UP000273022"/>
    </source>
</evidence>
<dbReference type="InterPro" id="IPR035986">
    <property type="entry name" value="PKD_dom_sf"/>
</dbReference>
<keyword evidence="11 14" id="KW-0482">Metalloprotease</keyword>
<keyword evidence="15" id="KW-1185">Reference proteome</keyword>
<dbReference type="Pfam" id="PF20773">
    <property type="entry name" value="InhA-like_MAM"/>
    <property type="match status" value="1"/>
</dbReference>
<evidence type="ECO:0000256" key="3">
    <source>
        <dbReference type="ARBA" id="ARBA00022525"/>
    </source>
</evidence>
<gene>
    <name evidence="14" type="ORF">D5R81_09315</name>
</gene>
<evidence type="ECO:0000256" key="6">
    <source>
        <dbReference type="ARBA" id="ARBA00022729"/>
    </source>
</evidence>
<sequence>MNINYKRIALAIGLACTGMLQVVHAAPAEQLSMAADAGLINEQQIIYWMVKRGELSASATDAEKRAALAAFTAKAKGYPAEEHHALKNSMKQKLKAKAKANLQRVNGAVRAESSDVEKTVKVLAVLVDFPDLPHEANRLTAADTGMFYESYPASHYENLLFSPTGFQGPQSQNFQSANQYFSAVSGGTFFFEGGVKGWVTASENAAFYGGNDADNNDDDKAVPELVKEAVTAVVANMSEAELNSYDIEDPYDHDSDGNTDEPDGIIDHLMLFHSSVGEEAGGGVLADDAIWSHRYFVLDTRTGYRIPGTNKNVFGYTVQPIDAAAGVCVHEFGHDLGLPDEYDTQAGATDSGSPVGLWSVMSGGSWAGAIPGSEPTGFSPYARSYLQDRYEGNWLNERVITQESIINQDLDIELFSAVNNNQINQLSIPLPPLKVQFKAPHTGDYQYYSGEGHRMENSMSFDVALPRSSSLTLSMKAHWNIELDYDYIQVLINGTAISGNYTKAANTLNDAAHIITGESSELPDSEGDNHWVNLEYDLTGFANSTVTVKIVYVTDEAVGEYGFVADEIKVLNGSEIIYQDGAEEANDTVLAGFKRVGDKVDDKPMRYIVQLRNYQGVDSSLQIDSYEPGVLVWLENMNQTNNNVSKHEAQSLIGVVDADQSLIGTRRTSIQVRDATFSKFEQSVFTGDTHLSASSTFRDSDNYISSKQPQGGMFLRNLGISLEVVEQAEDSSTATVRLTRTIEDENNPERIAAYFYLEQDESEINFLPLITPSTSVSYSWNFGDGNTSDVAAPNHTYSEEGEYTVSLTVTDQDDYQINVERQVTASAAPESKFTYSASNLVVTFTNNTTGGSGELTYAWAFGDNNTSTLESPQHTYSAAGTYSVTLKVTDANGKISSATENVTVTAPVVTPPPPPAEEKSSGGSLSWFGVILVSLLGLRRKYRY</sequence>
<dbReference type="OrthoDB" id="275270at2"/>
<evidence type="ECO:0000256" key="2">
    <source>
        <dbReference type="ARBA" id="ARBA00004613"/>
    </source>
</evidence>
<evidence type="ECO:0000256" key="5">
    <source>
        <dbReference type="ARBA" id="ARBA00022723"/>
    </source>
</evidence>